<name>A0A1Q8SSF0_9GAMM</name>
<evidence type="ECO:0000313" key="3">
    <source>
        <dbReference type="Proteomes" id="UP000186878"/>
    </source>
</evidence>
<sequence length="803" mass="91048">MSELLVPWWAQQLTLCGWPLVSDPRFALSADQAFERLLSLGVGGRDEFAWRLWEEAASADGLPLSRLAGLELLALGSVVGWVPERTDEAWLLALASDIVKSFSTLKAWLQALAPLNDPALDAAGQELLVRERQQRGVSWLKLRHRLGSIEAVVPLWPTDLWRARAAMAPVLAWPIESSSDERRQHQALLREQGEVNGRDELKSLLFWLAGQGHRYGWEMDAVRVARQGPETRAEWLSGLNDQQDYGRVLLRFLDDQEPSDWAAWDWLRLVDQAYLGYCAGWLSASEAESFAAHAIDLLQQRYADWEAIAQAYQRGRSLFEGRDLRDSFERDWADLLGAAVTPWKMPLSRILGDEQRQAARELVRQHREGAGSWVLTVASIRDPDLIHRRHLDEPLGQARIQDAERYLEDVLGLRREEGAAGLARFWMPAQAHHLNQLAADSRHIAGRKLPRGSSQRLAACADHAATISMAEKYAFYLVMASDSGRYPATEIEALAQSLCDVLSRFYSDPLRMLSAWHAWEIVLSQDETPDEVSLADDIAWHRRDPGSPFHWLTPSRSLTWLEPGVRPTLRRFTAISLAGPLNEALWQAPQPLAPQDQEALGEWIEHQYALQGARGLVDFLDFLVEAGDRQDYQVNYAPYTLNRTRLKAEIAILESGECAEEDRVHLLRLKHVRDNACHCNDQDMTAWDIAQLVDLALAGRQLDWLDEARLSRYLDTALQLAERHYSSWQDYAEGLYSGFGFFMDDTPEREAFLLRFREALTAWLEASPLLAGAWASLDFPGCAMTHWTSFHVDILPGESRQLH</sequence>
<organism evidence="2 3">
    <name type="scientific">Salinicola socius</name>
    <dbReference type="NCBI Taxonomy" id="404433"/>
    <lineage>
        <taxon>Bacteria</taxon>
        <taxon>Pseudomonadati</taxon>
        <taxon>Pseudomonadota</taxon>
        <taxon>Gammaproteobacteria</taxon>
        <taxon>Oceanospirillales</taxon>
        <taxon>Halomonadaceae</taxon>
        <taxon>Salinicola</taxon>
    </lineage>
</organism>
<feature type="domain" description="DUF1266" evidence="1">
    <location>
        <begin position="189"/>
        <end position="343"/>
    </location>
</feature>
<dbReference type="RefSeq" id="WP_075569912.1">
    <property type="nucleotide sequence ID" value="NZ_MSDO01000011.1"/>
</dbReference>
<dbReference type="AlphaFoldDB" id="A0A1Q8SSF0"/>
<dbReference type="OrthoDB" id="6177842at2"/>
<accession>A0A1Q8SSF0</accession>
<gene>
    <name evidence="2" type="ORF">BTW07_09350</name>
</gene>
<keyword evidence="3" id="KW-1185">Reference proteome</keyword>
<dbReference type="InterPro" id="IPR009677">
    <property type="entry name" value="DUF1266"/>
</dbReference>
<dbReference type="EMBL" id="MSDO01000011">
    <property type="protein sequence ID" value="OLO04353.1"/>
    <property type="molecule type" value="Genomic_DNA"/>
</dbReference>
<dbReference type="Proteomes" id="UP000186878">
    <property type="component" value="Unassembled WGS sequence"/>
</dbReference>
<dbReference type="STRING" id="404433.BTW07_09350"/>
<protein>
    <recommendedName>
        <fullName evidence="1">DUF1266 domain-containing protein</fullName>
    </recommendedName>
</protein>
<dbReference type="Pfam" id="PF06889">
    <property type="entry name" value="DUF1266"/>
    <property type="match status" value="2"/>
</dbReference>
<evidence type="ECO:0000259" key="1">
    <source>
        <dbReference type="Pfam" id="PF06889"/>
    </source>
</evidence>
<proteinExistence type="predicted"/>
<reference evidence="2 3" key="1">
    <citation type="submission" date="2016-12" db="EMBL/GenBank/DDBJ databases">
        <title>Draft genome sequences of strains Salinicola socius SMB35, Salinicola sp. MH3R3-1 and Chromohalobacter sp. SMB17 from the Verkhnekamsk potash mining region of Russia.</title>
        <authorList>
            <person name="Mavrodi D.V."/>
            <person name="Olsson B.E."/>
            <person name="Korsakova E.S."/>
            <person name="Pyankova A."/>
            <person name="Mavrodi O.V."/>
            <person name="Plotnikova E.G."/>
        </authorList>
    </citation>
    <scope>NUCLEOTIDE SEQUENCE [LARGE SCALE GENOMIC DNA]</scope>
    <source>
        <strain evidence="2 3">SMB35</strain>
    </source>
</reference>
<comment type="caution">
    <text evidence="2">The sequence shown here is derived from an EMBL/GenBank/DDBJ whole genome shotgun (WGS) entry which is preliminary data.</text>
</comment>
<evidence type="ECO:0000313" key="2">
    <source>
        <dbReference type="EMBL" id="OLO04353.1"/>
    </source>
</evidence>
<feature type="domain" description="DUF1266" evidence="1">
    <location>
        <begin position="606"/>
        <end position="752"/>
    </location>
</feature>